<dbReference type="AlphaFoldDB" id="A0A242WA42"/>
<accession>A0A242WA42</accession>
<evidence type="ECO:0000256" key="1">
    <source>
        <dbReference type="SAM" id="Phobius"/>
    </source>
</evidence>
<evidence type="ECO:0000313" key="2">
    <source>
        <dbReference type="EMBL" id="OTW50836.1"/>
    </source>
</evidence>
<dbReference type="EMBL" id="NFCF01000063">
    <property type="protein sequence ID" value="OTW50836.1"/>
    <property type="molecule type" value="Genomic_DNA"/>
</dbReference>
<sequence>MSMLKKYIEERGRTLDLEVVHFLGKRIIRKADKIGKKLKNKKITPSDQCVIDLIDECNVIRYTQLPKIFNDLQTKYDLEIEYAYLQQLDHLQISRVFDCRTFGEMLTTIGKSIRTRNKYKKWLYQAPLSYKKIRLTIGEFLICTLMVIMFIVFKFNS</sequence>
<proteinExistence type="predicted"/>
<keyword evidence="1" id="KW-0812">Transmembrane</keyword>
<organism evidence="2 3">
    <name type="scientific">Bacillus thuringiensis serovar mexicanensis</name>
    <dbReference type="NCBI Taxonomy" id="180868"/>
    <lineage>
        <taxon>Bacteria</taxon>
        <taxon>Bacillati</taxon>
        <taxon>Bacillota</taxon>
        <taxon>Bacilli</taxon>
        <taxon>Bacillales</taxon>
        <taxon>Bacillaceae</taxon>
        <taxon>Bacillus</taxon>
        <taxon>Bacillus cereus group</taxon>
    </lineage>
</organism>
<evidence type="ECO:0000313" key="3">
    <source>
        <dbReference type="Proteomes" id="UP000195152"/>
    </source>
</evidence>
<name>A0A242WA42_BACTU</name>
<reference evidence="2 3" key="1">
    <citation type="submission" date="2016-10" db="EMBL/GenBank/DDBJ databases">
        <title>Comparative genomics of Bacillus thuringiensis reveals a path to pathogens against multiple invertebrate hosts.</title>
        <authorList>
            <person name="Zheng J."/>
            <person name="Gao Q."/>
            <person name="Liu H."/>
            <person name="Peng D."/>
            <person name="Ruan L."/>
            <person name="Sun M."/>
        </authorList>
    </citation>
    <scope>NUCLEOTIDE SEQUENCE [LARGE SCALE GENOMIC DNA]</scope>
    <source>
        <strain evidence="2">BGSC 4AC1</strain>
    </source>
</reference>
<feature type="transmembrane region" description="Helical" evidence="1">
    <location>
        <begin position="133"/>
        <end position="153"/>
    </location>
</feature>
<dbReference type="Proteomes" id="UP000195152">
    <property type="component" value="Unassembled WGS sequence"/>
</dbReference>
<keyword evidence="1" id="KW-0472">Membrane</keyword>
<dbReference type="RefSeq" id="WP_000062197.1">
    <property type="nucleotide sequence ID" value="NZ_NFCF01000063.1"/>
</dbReference>
<gene>
    <name evidence="2" type="ORF">BK699_09835</name>
</gene>
<comment type="caution">
    <text evidence="2">The sequence shown here is derived from an EMBL/GenBank/DDBJ whole genome shotgun (WGS) entry which is preliminary data.</text>
</comment>
<protein>
    <submittedName>
        <fullName evidence="2">Uncharacterized protein</fullName>
    </submittedName>
</protein>
<keyword evidence="1" id="KW-1133">Transmembrane helix</keyword>